<dbReference type="OrthoDB" id="5814713at2"/>
<keyword evidence="1" id="KW-0804">Transcription</keyword>
<dbReference type="PANTHER" id="PTHR34875:SF5">
    <property type="entry name" value="GLYCINE CLEAVAGE SYSTEM TRANSCRIPTIONAL REPRESSOR"/>
    <property type="match status" value="1"/>
</dbReference>
<dbReference type="EMBL" id="MSLT01000001">
    <property type="protein sequence ID" value="OUD16258.1"/>
    <property type="molecule type" value="Genomic_DNA"/>
</dbReference>
<comment type="subcellular location">
    <subcellularLocation>
        <location evidence="1">Cytoplasm</location>
    </subcellularLocation>
</comment>
<dbReference type="PIRSF" id="PIRSF028103">
    <property type="entry name" value="GcvR"/>
    <property type="match status" value="1"/>
</dbReference>
<gene>
    <name evidence="2" type="ORF">TPSD3_00605</name>
</gene>
<dbReference type="Proteomes" id="UP000194798">
    <property type="component" value="Unassembled WGS sequence"/>
</dbReference>
<comment type="caution">
    <text evidence="2">The sequence shown here is derived from an EMBL/GenBank/DDBJ whole genome shotgun (WGS) entry which is preliminary data.</text>
</comment>
<accession>A0A251XCD6</accession>
<proteinExistence type="predicted"/>
<organism evidence="2 3">
    <name type="scientific">Thioflexithrix psekupsensis</name>
    <dbReference type="NCBI Taxonomy" id="1570016"/>
    <lineage>
        <taxon>Bacteria</taxon>
        <taxon>Pseudomonadati</taxon>
        <taxon>Pseudomonadota</taxon>
        <taxon>Gammaproteobacteria</taxon>
        <taxon>Thiotrichales</taxon>
        <taxon>Thioflexithrix</taxon>
    </lineage>
</organism>
<keyword evidence="3" id="KW-1185">Reference proteome</keyword>
<dbReference type="InterPro" id="IPR045865">
    <property type="entry name" value="ACT-like_dom_sf"/>
</dbReference>
<dbReference type="InterPro" id="IPR050990">
    <property type="entry name" value="UPF0237/GcvR_regulator"/>
</dbReference>
<protein>
    <recommendedName>
        <fullName evidence="1">Glycine cleavage system transcriptional repressor</fullName>
    </recommendedName>
</protein>
<dbReference type="AlphaFoldDB" id="A0A251XCD6"/>
<evidence type="ECO:0000313" key="2">
    <source>
        <dbReference type="EMBL" id="OUD16258.1"/>
    </source>
</evidence>
<keyword evidence="1" id="KW-0678">Repressor</keyword>
<dbReference type="RefSeq" id="WP_086486659.1">
    <property type="nucleotide sequence ID" value="NZ_MSLT01000001.1"/>
</dbReference>
<dbReference type="PANTHER" id="PTHR34875">
    <property type="entry name" value="UPF0237 PROTEIN MJ1558"/>
    <property type="match status" value="1"/>
</dbReference>
<dbReference type="GO" id="GO:0005737">
    <property type="term" value="C:cytoplasm"/>
    <property type="evidence" value="ECO:0007669"/>
    <property type="project" value="UniProtKB-SubCell"/>
</dbReference>
<evidence type="ECO:0000313" key="3">
    <source>
        <dbReference type="Proteomes" id="UP000194798"/>
    </source>
</evidence>
<dbReference type="GO" id="GO:0006355">
    <property type="term" value="P:regulation of DNA-templated transcription"/>
    <property type="evidence" value="ECO:0007669"/>
    <property type="project" value="UniProtKB-UniRule"/>
</dbReference>
<evidence type="ECO:0000256" key="1">
    <source>
        <dbReference type="PIRNR" id="PIRNR028103"/>
    </source>
</evidence>
<name>A0A251XCD6_9GAMM</name>
<dbReference type="InterPro" id="IPR016867">
    <property type="entry name" value="GcvR"/>
</dbReference>
<reference evidence="2 3" key="1">
    <citation type="submission" date="2016-12" db="EMBL/GenBank/DDBJ databases">
        <title>Thioflexothrix psekupsii D3 genome sequencing and assembly.</title>
        <authorList>
            <person name="Fomenkov A."/>
            <person name="Vincze T."/>
            <person name="Grabovich M."/>
            <person name="Anton B.P."/>
            <person name="Dubinina G."/>
            <person name="Orlova M."/>
            <person name="Belousova E."/>
            <person name="Roberts R.J."/>
        </authorList>
    </citation>
    <scope>NUCLEOTIDE SEQUENCE [LARGE SCALE GENOMIC DNA]</scope>
    <source>
        <strain evidence="2">D3</strain>
    </source>
</reference>
<dbReference type="Gene3D" id="3.30.70.260">
    <property type="match status" value="2"/>
</dbReference>
<sequence length="175" mass="19805">MQSVILCVMGQWRADWLMYCCQLIQEHGGQIGDSRLLRSHDQALFSVQVMGAWDAIVKLEHALPRIEKQLGVRCFSQRVTQNPASIEPYLPYIVEVTAPLDGEWLTILVRFFHEQGLNIADLHTQQHLSPSSQLPLLTLTLTVHVPVQHSLSILRGEFIDLCDALNIDAMLSPLR</sequence>
<keyword evidence="1" id="KW-0963">Cytoplasm</keyword>
<dbReference type="Pfam" id="PF13740">
    <property type="entry name" value="ACT_6"/>
    <property type="match status" value="1"/>
</dbReference>
<dbReference type="SUPFAM" id="SSF55021">
    <property type="entry name" value="ACT-like"/>
    <property type="match status" value="2"/>
</dbReference>